<dbReference type="AlphaFoldDB" id="M0A1Q0"/>
<reference evidence="1 2" key="1">
    <citation type="journal article" date="2014" name="PLoS Genet.">
        <title>Phylogenetically driven sequencing of extremely halophilic archaea reveals strategies for static and dynamic osmo-response.</title>
        <authorList>
            <person name="Becker E.A."/>
            <person name="Seitzer P.M."/>
            <person name="Tritt A."/>
            <person name="Larsen D."/>
            <person name="Krusor M."/>
            <person name="Yao A.I."/>
            <person name="Wu D."/>
            <person name="Madern D."/>
            <person name="Eisen J.A."/>
            <person name="Darling A.E."/>
            <person name="Facciotti M.T."/>
        </authorList>
    </citation>
    <scope>NUCLEOTIDE SEQUENCE [LARGE SCALE GENOMIC DNA]</scope>
    <source>
        <strain evidence="1 2">DSM 12281</strain>
    </source>
</reference>
<sequence>MNENKLGRRRFLRSTATVGIGVTGGIAANGTAAADNTDEIRVYADGNHWEYQIITRPAFDKLEKGSEADEEDSIIAGGDIADGQISDGVDSYWMDSDDSVTEIKVTYEDYGYIDIDIATPTDFYEAVALQRDENPDFPGYDYIIDIVDGDVKPHDRFFDHGQDSITGGTFKGTVDPGDTDAVLRTGKPVHVFIEDPDSPGFGFTVDLPE</sequence>
<dbReference type="OrthoDB" id="382971at2157"/>
<accession>M0A1Q0</accession>
<gene>
    <name evidence="1" type="ORF">C484_09726</name>
</gene>
<keyword evidence="2" id="KW-1185">Reference proteome</keyword>
<proteinExistence type="predicted"/>
<evidence type="ECO:0000313" key="1">
    <source>
        <dbReference type="EMBL" id="ELY92256.1"/>
    </source>
</evidence>
<comment type="caution">
    <text evidence="1">The sequence shown here is derived from an EMBL/GenBank/DDBJ whole genome shotgun (WGS) entry which is preliminary data.</text>
</comment>
<name>M0A1Q0_9EURY</name>
<dbReference type="EMBL" id="AOIL01000032">
    <property type="protein sequence ID" value="ELY92256.1"/>
    <property type="molecule type" value="Genomic_DNA"/>
</dbReference>
<dbReference type="PROSITE" id="PS51318">
    <property type="entry name" value="TAT"/>
    <property type="match status" value="1"/>
</dbReference>
<evidence type="ECO:0000313" key="2">
    <source>
        <dbReference type="Proteomes" id="UP000011648"/>
    </source>
</evidence>
<dbReference type="InterPro" id="IPR006311">
    <property type="entry name" value="TAT_signal"/>
</dbReference>
<dbReference type="RefSeq" id="WP_006825702.1">
    <property type="nucleotide sequence ID" value="NZ_AOIL01000032.1"/>
</dbReference>
<dbReference type="Proteomes" id="UP000011648">
    <property type="component" value="Unassembled WGS sequence"/>
</dbReference>
<protein>
    <submittedName>
        <fullName evidence="1">Uncharacterized protein</fullName>
    </submittedName>
</protein>
<organism evidence="1 2">
    <name type="scientific">Natrialba taiwanensis DSM 12281</name>
    <dbReference type="NCBI Taxonomy" id="1230458"/>
    <lineage>
        <taxon>Archaea</taxon>
        <taxon>Methanobacteriati</taxon>
        <taxon>Methanobacteriota</taxon>
        <taxon>Stenosarchaea group</taxon>
        <taxon>Halobacteria</taxon>
        <taxon>Halobacteriales</taxon>
        <taxon>Natrialbaceae</taxon>
        <taxon>Natrialba</taxon>
    </lineage>
</organism>